<evidence type="ECO:0000313" key="3">
    <source>
        <dbReference type="EMBL" id="GLJ94093.1"/>
    </source>
</evidence>
<keyword evidence="2" id="KW-1133">Transmembrane helix</keyword>
<dbReference type="RefSeq" id="WP_204962597.1">
    <property type="nucleotide sequence ID" value="NZ_BAAAUR010000002.1"/>
</dbReference>
<feature type="transmembrane region" description="Helical" evidence="2">
    <location>
        <begin position="252"/>
        <end position="277"/>
    </location>
</feature>
<evidence type="ECO:0000256" key="1">
    <source>
        <dbReference type="SAM" id="MobiDB-lite"/>
    </source>
</evidence>
<comment type="caution">
    <text evidence="3">The sequence shown here is derived from an EMBL/GenBank/DDBJ whole genome shotgun (WGS) entry which is preliminary data.</text>
</comment>
<reference evidence="3" key="2">
    <citation type="submission" date="2023-01" db="EMBL/GenBank/DDBJ databases">
        <authorList>
            <person name="Sun Q."/>
            <person name="Evtushenko L."/>
        </authorList>
    </citation>
    <scope>NUCLEOTIDE SEQUENCE</scope>
    <source>
        <strain evidence="3">VKM Ac-1940</strain>
    </source>
</reference>
<dbReference type="Proteomes" id="UP001142291">
    <property type="component" value="Unassembled WGS sequence"/>
</dbReference>
<sequence length="282" mass="30888">MNEQIAALAAASGWRYEAEGDPLALGEGLWEQASSGVVRDKVSGDGWEAGNITGGDRSASRTEQRGRLTITRTVSVATPERSMRIEYLAMTPPRRLPHLLIDATGNGRERRQRPTRDRRLSLEGDFDRHFHLYAPRGYERDALSVFMTDLMALLIDETGDLDVEVRDDQLIVLRPGGVDLADPATWQRFARIRATVGQKAWSQTDLYADERAAPPSLTLEGSSAANDEAATDATNTVAREDRRLRRKIPTMVWIGVGIAAAALAFAGTVLTIVFTALTRVGG</sequence>
<evidence type="ECO:0000313" key="4">
    <source>
        <dbReference type="Proteomes" id="UP001142291"/>
    </source>
</evidence>
<protein>
    <submittedName>
        <fullName evidence="3">Uncharacterized protein</fullName>
    </submittedName>
</protein>
<organism evidence="3 4">
    <name type="scientific">Microbacterium dextranolyticum</name>
    <dbReference type="NCBI Taxonomy" id="36806"/>
    <lineage>
        <taxon>Bacteria</taxon>
        <taxon>Bacillati</taxon>
        <taxon>Actinomycetota</taxon>
        <taxon>Actinomycetes</taxon>
        <taxon>Micrococcales</taxon>
        <taxon>Microbacteriaceae</taxon>
        <taxon>Microbacterium</taxon>
    </lineage>
</organism>
<accession>A0A9W6HKB9</accession>
<keyword evidence="2" id="KW-0472">Membrane</keyword>
<keyword evidence="4" id="KW-1185">Reference proteome</keyword>
<dbReference type="EMBL" id="BSER01000001">
    <property type="protein sequence ID" value="GLJ94093.1"/>
    <property type="molecule type" value="Genomic_DNA"/>
</dbReference>
<feature type="compositionally biased region" description="Low complexity" evidence="1">
    <location>
        <begin position="224"/>
        <end position="236"/>
    </location>
</feature>
<dbReference type="AlphaFoldDB" id="A0A9W6HKB9"/>
<name>A0A9W6HKB9_9MICO</name>
<evidence type="ECO:0000256" key="2">
    <source>
        <dbReference type="SAM" id="Phobius"/>
    </source>
</evidence>
<feature type="region of interest" description="Disordered" evidence="1">
    <location>
        <begin position="41"/>
        <end position="64"/>
    </location>
</feature>
<reference evidence="3" key="1">
    <citation type="journal article" date="2014" name="Int. J. Syst. Evol. Microbiol.">
        <title>Complete genome sequence of Corynebacterium casei LMG S-19264T (=DSM 44701T), isolated from a smear-ripened cheese.</title>
        <authorList>
            <consortium name="US DOE Joint Genome Institute (JGI-PGF)"/>
            <person name="Walter F."/>
            <person name="Albersmeier A."/>
            <person name="Kalinowski J."/>
            <person name="Ruckert C."/>
        </authorList>
    </citation>
    <scope>NUCLEOTIDE SEQUENCE</scope>
    <source>
        <strain evidence="3">VKM Ac-1940</strain>
    </source>
</reference>
<gene>
    <name evidence="3" type="ORF">GCM10017591_01540</name>
</gene>
<feature type="region of interest" description="Disordered" evidence="1">
    <location>
        <begin position="217"/>
        <end position="236"/>
    </location>
</feature>
<keyword evidence="2" id="KW-0812">Transmembrane</keyword>
<proteinExistence type="predicted"/>